<accession>A0A917MGT8</accession>
<evidence type="ECO:0000313" key="2">
    <source>
        <dbReference type="Proteomes" id="UP000603912"/>
    </source>
</evidence>
<protein>
    <submittedName>
        <fullName evidence="1">Uncharacterized protein</fullName>
    </submittedName>
</protein>
<keyword evidence="2" id="KW-1185">Reference proteome</keyword>
<name>A0A917MGT8_9HYPH</name>
<evidence type="ECO:0000313" key="1">
    <source>
        <dbReference type="EMBL" id="GGH17115.1"/>
    </source>
</evidence>
<dbReference type="AlphaFoldDB" id="A0A917MGT8"/>
<reference evidence="1" key="2">
    <citation type="submission" date="2020-09" db="EMBL/GenBank/DDBJ databases">
        <authorList>
            <person name="Sun Q."/>
            <person name="Zhou Y."/>
        </authorList>
    </citation>
    <scope>NUCLEOTIDE SEQUENCE</scope>
    <source>
        <strain evidence="1">CGMCC 1.12214</strain>
    </source>
</reference>
<gene>
    <name evidence="1" type="ORF">GCM10007036_18330</name>
</gene>
<proteinExistence type="predicted"/>
<dbReference type="Proteomes" id="UP000603912">
    <property type="component" value="Unassembled WGS sequence"/>
</dbReference>
<sequence length="355" mass="38484">MRPPSVATPSTLFSVLGGKSDHLPAAGGWNALQLVGRPCAVGRAEWDAFAQRSGASFRGAFRAAAGWRYDHHAWSSIRRGEVLELQPSRPVRVAQFALSMRRGEGAFLDTLQVAPEHQHRWPAILGAALKSLGPGLYHYGSDWDPGPARDAVVATLRNVELREVSPTSLDLIEFERWASWADYLASVSTNVIRNERKASRLHGDLHIELRTGPFALLNSPALSTMRIRMYRDKDVPKSPVGMALRSIARTWCMRDHAAAATISAGSSTLSAYAGIDFGEATYYLEGASARDNGGAGWRLLLAMIKRAHERTGGRGVFVMGPTVAAEGASAGLARSRAQVRATPRPGARFTFAYHG</sequence>
<dbReference type="RefSeq" id="WP_188517321.1">
    <property type="nucleotide sequence ID" value="NZ_BMES01000001.1"/>
</dbReference>
<organism evidence="1 2">
    <name type="scientific">Alsobacter metallidurans</name>
    <dbReference type="NCBI Taxonomy" id="340221"/>
    <lineage>
        <taxon>Bacteria</taxon>
        <taxon>Pseudomonadati</taxon>
        <taxon>Pseudomonadota</taxon>
        <taxon>Alphaproteobacteria</taxon>
        <taxon>Hyphomicrobiales</taxon>
        <taxon>Alsobacteraceae</taxon>
        <taxon>Alsobacter</taxon>
    </lineage>
</organism>
<reference evidence="1" key="1">
    <citation type="journal article" date="2014" name="Int. J. Syst. Evol. Microbiol.">
        <title>Complete genome sequence of Corynebacterium casei LMG S-19264T (=DSM 44701T), isolated from a smear-ripened cheese.</title>
        <authorList>
            <consortium name="US DOE Joint Genome Institute (JGI-PGF)"/>
            <person name="Walter F."/>
            <person name="Albersmeier A."/>
            <person name="Kalinowski J."/>
            <person name="Ruckert C."/>
        </authorList>
    </citation>
    <scope>NUCLEOTIDE SEQUENCE</scope>
    <source>
        <strain evidence="1">CGMCC 1.12214</strain>
    </source>
</reference>
<comment type="caution">
    <text evidence="1">The sequence shown here is derived from an EMBL/GenBank/DDBJ whole genome shotgun (WGS) entry which is preliminary data.</text>
</comment>
<dbReference type="EMBL" id="BMES01000001">
    <property type="protein sequence ID" value="GGH17115.1"/>
    <property type="molecule type" value="Genomic_DNA"/>
</dbReference>